<dbReference type="EMBL" id="CP137757">
    <property type="protein sequence ID" value="WPF24358.1"/>
    <property type="molecule type" value="Genomic_DNA"/>
</dbReference>
<name>A0AAU0Q0K6_9CORY</name>
<dbReference type="Proteomes" id="UP001174314">
    <property type="component" value="Chromosome"/>
</dbReference>
<evidence type="ECO:0000313" key="2">
    <source>
        <dbReference type="Proteomes" id="UP001174314"/>
    </source>
</evidence>
<dbReference type="KEGG" id="cpsk:Q0N40_07355"/>
<gene>
    <name evidence="1" type="ORF">Q0N40_07355</name>
</gene>
<sequence>MVETLKVEWQDPRGKIWNLTSGTEGVLLDMGQSDFTLSKIEHNYIRGNTQWSSAQVQRAEPSLKVLVGDTLTGMDYYRVADEWWGSANSPFETGVLKVTRPDGEVRTLTARLRDTPGTEYKYDPGAGFEDNEGEAWLLTSDDSYYQGAEQAVWFGGGQADLNMTPFYGDKGYGWPLYIGPVHSSNGLFMTNNGQGEIWPTWTLIGPLTNPIFGTEGATLSYRGSVGEGEIVMISTKPGERFAMETHSGDNRYSRVSGVYAPLPRVTQAPIYISVEYLTEDSKIICTGREQHVRPF</sequence>
<accession>A0AAU0Q0K6</accession>
<organism evidence="1 2">
    <name type="scientific">Corynebacterium pseudokroppenstedtii</name>
    <dbReference type="NCBI Taxonomy" id="2804917"/>
    <lineage>
        <taxon>Bacteria</taxon>
        <taxon>Bacillati</taxon>
        <taxon>Actinomycetota</taxon>
        <taxon>Actinomycetes</taxon>
        <taxon>Mycobacteriales</taxon>
        <taxon>Corynebacteriaceae</taxon>
        <taxon>Corynebacterium</taxon>
    </lineage>
</organism>
<dbReference type="AlphaFoldDB" id="A0AAU0Q0K6"/>
<reference evidence="1 2" key="1">
    <citation type="submission" date="2023-10" db="EMBL/GenBank/DDBJ databases">
        <title>complete genome sequence of Corynebacterium pseudokroppenstedtii P15-C1.</title>
        <authorList>
            <person name="Bruggemann H."/>
            <person name="Poehlein A."/>
        </authorList>
    </citation>
    <scope>NUCLEOTIDE SEQUENCE [LARGE SCALE GENOMIC DNA]</scope>
    <source>
        <strain evidence="1 2">P15_C1</strain>
    </source>
</reference>
<protein>
    <submittedName>
        <fullName evidence="1">Uncharacterized protein</fullName>
    </submittedName>
</protein>
<keyword evidence="2" id="KW-1185">Reference proteome</keyword>
<proteinExistence type="predicted"/>
<dbReference type="RefSeq" id="WP_236883057.1">
    <property type="nucleotide sequence ID" value="NZ_CP137757.1"/>
</dbReference>
<evidence type="ECO:0000313" key="1">
    <source>
        <dbReference type="EMBL" id="WPF24358.1"/>
    </source>
</evidence>